<keyword evidence="1" id="KW-1015">Disulfide bond</keyword>
<accession>A0A915D152</accession>
<dbReference type="Proteomes" id="UP000887574">
    <property type="component" value="Unplaced"/>
</dbReference>
<keyword evidence="2" id="KW-0732">Signal</keyword>
<feature type="chain" id="PRO_5037870519" evidence="2">
    <location>
        <begin position="24"/>
        <end position="118"/>
    </location>
</feature>
<name>A0A915D152_9BILA</name>
<dbReference type="AlphaFoldDB" id="A0A915D152"/>
<sequence>MNFKHCVISLILFFGLYFDLLCASDAQDNFLGCHKCQIGTSVSCQEVKGMLPCEDFIGTDAESLRVLCHDIAAPDSIAQESCRTIVFRRKPEVDQLIKTGKATPDAICKILQLCDPRN</sequence>
<organism evidence="4 5">
    <name type="scientific">Ditylenchus dipsaci</name>
    <dbReference type="NCBI Taxonomy" id="166011"/>
    <lineage>
        <taxon>Eukaryota</taxon>
        <taxon>Metazoa</taxon>
        <taxon>Ecdysozoa</taxon>
        <taxon>Nematoda</taxon>
        <taxon>Chromadorea</taxon>
        <taxon>Rhabditida</taxon>
        <taxon>Tylenchina</taxon>
        <taxon>Tylenchomorpha</taxon>
        <taxon>Sphaerularioidea</taxon>
        <taxon>Anguinidae</taxon>
        <taxon>Anguininae</taxon>
        <taxon>Ditylenchus</taxon>
    </lineage>
</organism>
<keyword evidence="4" id="KW-1185">Reference proteome</keyword>
<dbReference type="WBParaSite" id="jg14288">
    <property type="protein sequence ID" value="jg14288"/>
    <property type="gene ID" value="jg14288"/>
</dbReference>
<proteinExistence type="predicted"/>
<evidence type="ECO:0000256" key="2">
    <source>
        <dbReference type="SAM" id="SignalP"/>
    </source>
</evidence>
<evidence type="ECO:0000313" key="5">
    <source>
        <dbReference type="WBParaSite" id="jg14288"/>
    </source>
</evidence>
<dbReference type="PROSITE" id="PS50015">
    <property type="entry name" value="SAP_B"/>
    <property type="match status" value="1"/>
</dbReference>
<feature type="signal peptide" evidence="2">
    <location>
        <begin position="1"/>
        <end position="23"/>
    </location>
</feature>
<protein>
    <submittedName>
        <fullName evidence="5">Saposin B-type domain-containing protein</fullName>
    </submittedName>
</protein>
<evidence type="ECO:0000259" key="3">
    <source>
        <dbReference type="PROSITE" id="PS50015"/>
    </source>
</evidence>
<evidence type="ECO:0000256" key="1">
    <source>
        <dbReference type="ARBA" id="ARBA00023157"/>
    </source>
</evidence>
<reference evidence="5" key="1">
    <citation type="submission" date="2022-11" db="UniProtKB">
        <authorList>
            <consortium name="WormBaseParasite"/>
        </authorList>
    </citation>
    <scope>IDENTIFICATION</scope>
</reference>
<dbReference type="InterPro" id="IPR008139">
    <property type="entry name" value="SaposinB_dom"/>
</dbReference>
<evidence type="ECO:0000313" key="4">
    <source>
        <dbReference type="Proteomes" id="UP000887574"/>
    </source>
</evidence>
<feature type="domain" description="Saposin B-type" evidence="3">
    <location>
        <begin position="29"/>
        <end position="118"/>
    </location>
</feature>